<name>A0A2B4SEG3_STYPI</name>
<accession>A0A2B4SEG3</accession>
<dbReference type="SUPFAM" id="SSF56672">
    <property type="entry name" value="DNA/RNA polymerases"/>
    <property type="match status" value="1"/>
</dbReference>
<dbReference type="STRING" id="50429.A0A2B4SEG3"/>
<evidence type="ECO:0000313" key="2">
    <source>
        <dbReference type="Proteomes" id="UP000225706"/>
    </source>
</evidence>
<dbReference type="PANTHER" id="PTHR31511">
    <property type="entry name" value="PROTEIN CBG23764"/>
    <property type="match status" value="1"/>
</dbReference>
<dbReference type="AlphaFoldDB" id="A0A2B4SEG3"/>
<gene>
    <name evidence="1" type="ORF">AWC38_SpisGene7512</name>
</gene>
<organism evidence="1 2">
    <name type="scientific">Stylophora pistillata</name>
    <name type="common">Smooth cauliflower coral</name>
    <dbReference type="NCBI Taxonomy" id="50429"/>
    <lineage>
        <taxon>Eukaryota</taxon>
        <taxon>Metazoa</taxon>
        <taxon>Cnidaria</taxon>
        <taxon>Anthozoa</taxon>
        <taxon>Hexacorallia</taxon>
        <taxon>Scleractinia</taxon>
        <taxon>Astrocoeniina</taxon>
        <taxon>Pocilloporidae</taxon>
        <taxon>Stylophora</taxon>
    </lineage>
</organism>
<sequence>MINGLSAKLETTTFNTEIAEKPKTSAVMLLDGSQSMTANLDLGNQKAINLAAPSASTDLCNKTFVDGELQKTKTNLEKHINDHLAHSIITYLNNDLDYVMNGIIGNEFSDKDDITGKSMSNKDFHKFYKKVKPFELNLDSSKGYYSSRFGVNMYSAAKSEYTAVREMWWESNKVDTNSVTLSVTSSVETISRQRSNRFSNHIKPVVAVVVKKSSQIKDGGALFDVGNSHSIGEAALKGLGNSGVYLARQGAAKAVKSDFVKSKIKQTASKYLDQVLDSFANDLSKKLSGVTIAPIDYSQWYPMEMYAPGGVNDPTNPLYTGYGIDIHKIITGEIEYTPAHFLSNEETNYQATNLDELYDKMTGKIIESLSNYQMRGSNWAFDVIEGFEIHTVMNDPLGGSSYIPLPEVLANKMAITKMKNNDQEYFKWCVTRSLHPVTSHPERIAKILRKQSEKLCFNGLKFPLSLRDIDKFEKLNPTLRVNARGSESKIYPSRVSENKTLALQEINLLLISDDEKSHYCLINDMSRLLSSQKSNKNKNFFCLRCLNCFGRQDLLDKHKSIVKTMRRLRSKAKNEFEKDFFKLMNNSAFGKTMENLRNRIDLRLVNNEKSAKKLAAKPNFKNCTIFSENLVAMNMKKTEIIFDKPVYLGMSILDLSKTLMYDFHYNYIKPKYGERAKLLFTDADSLCYEIETDDFFKDIASDVKTMFDRVTFLKIILLE</sequence>
<proteinExistence type="predicted"/>
<reference evidence="2" key="1">
    <citation type="journal article" date="2017" name="bioRxiv">
        <title>Comparative analysis of the genomes of Stylophora pistillata and Acropora digitifera provides evidence for extensive differences between species of corals.</title>
        <authorList>
            <person name="Voolstra C.R."/>
            <person name="Li Y."/>
            <person name="Liew Y.J."/>
            <person name="Baumgarten S."/>
            <person name="Zoccola D."/>
            <person name="Flot J.-F."/>
            <person name="Tambutte S."/>
            <person name="Allemand D."/>
            <person name="Aranda M."/>
        </authorList>
    </citation>
    <scope>NUCLEOTIDE SEQUENCE [LARGE SCALE GENOMIC DNA]</scope>
</reference>
<dbReference type="PANTHER" id="PTHR31511:SF12">
    <property type="entry name" value="RHO TERMINATION FACTOR N-TERMINAL DOMAIN-CONTAINING PROTEIN"/>
    <property type="match status" value="1"/>
</dbReference>
<comment type="caution">
    <text evidence="1">The sequence shown here is derived from an EMBL/GenBank/DDBJ whole genome shotgun (WGS) entry which is preliminary data.</text>
</comment>
<dbReference type="EMBL" id="LSMT01000096">
    <property type="protein sequence ID" value="PFX27766.1"/>
    <property type="molecule type" value="Genomic_DNA"/>
</dbReference>
<dbReference type="InterPro" id="IPR043502">
    <property type="entry name" value="DNA/RNA_pol_sf"/>
</dbReference>
<keyword evidence="2" id="KW-1185">Reference proteome</keyword>
<protein>
    <recommendedName>
        <fullName evidence="3">C2H2-type domain-containing protein</fullName>
    </recommendedName>
</protein>
<evidence type="ECO:0008006" key="3">
    <source>
        <dbReference type="Google" id="ProtNLM"/>
    </source>
</evidence>
<evidence type="ECO:0000313" key="1">
    <source>
        <dbReference type="EMBL" id="PFX27766.1"/>
    </source>
</evidence>
<dbReference type="Proteomes" id="UP000225706">
    <property type="component" value="Unassembled WGS sequence"/>
</dbReference>